<dbReference type="SUPFAM" id="SSF56037">
    <property type="entry name" value="PheT/TilS domain"/>
    <property type="match status" value="1"/>
</dbReference>
<feature type="domain" description="B3/B4 tRNA-binding" evidence="1">
    <location>
        <begin position="64"/>
        <end position="218"/>
    </location>
</feature>
<organism evidence="2 3">
    <name type="scientific">Spirosoma profusum</name>
    <dbReference type="NCBI Taxonomy" id="2771354"/>
    <lineage>
        <taxon>Bacteria</taxon>
        <taxon>Pseudomonadati</taxon>
        <taxon>Bacteroidota</taxon>
        <taxon>Cytophagia</taxon>
        <taxon>Cytophagales</taxon>
        <taxon>Cytophagaceae</taxon>
        <taxon>Spirosoma</taxon>
    </lineage>
</organism>
<dbReference type="InterPro" id="IPR005146">
    <property type="entry name" value="B3/B4_tRNA-bd"/>
</dbReference>
<dbReference type="SMART" id="SM00873">
    <property type="entry name" value="B3_4"/>
    <property type="match status" value="1"/>
</dbReference>
<gene>
    <name evidence="2" type="ORF">IC229_30150</name>
</gene>
<evidence type="ECO:0000313" key="2">
    <source>
        <dbReference type="EMBL" id="MBD2704932.1"/>
    </source>
</evidence>
<evidence type="ECO:0000313" key="3">
    <source>
        <dbReference type="Proteomes" id="UP000598820"/>
    </source>
</evidence>
<dbReference type="Gene3D" id="3.50.40.10">
    <property type="entry name" value="Phenylalanyl-trna Synthetase, Chain B, domain 3"/>
    <property type="match status" value="1"/>
</dbReference>
<dbReference type="EMBL" id="JACWZY010000040">
    <property type="protein sequence ID" value="MBD2704932.1"/>
    <property type="molecule type" value="Genomic_DNA"/>
</dbReference>
<evidence type="ECO:0000259" key="1">
    <source>
        <dbReference type="SMART" id="SM00873"/>
    </source>
</evidence>
<dbReference type="PANTHER" id="PTHR39209:SF2">
    <property type="entry name" value="CYTOPLASMIC PROTEIN"/>
    <property type="match status" value="1"/>
</dbReference>
<comment type="caution">
    <text evidence="2">The sequence shown here is derived from an EMBL/GenBank/DDBJ whole genome shotgun (WGS) entry which is preliminary data.</text>
</comment>
<dbReference type="GO" id="GO:0004826">
    <property type="term" value="F:phenylalanine-tRNA ligase activity"/>
    <property type="evidence" value="ECO:0007669"/>
    <property type="project" value="InterPro"/>
</dbReference>
<dbReference type="AlphaFoldDB" id="A0A927G9S9"/>
<dbReference type="PANTHER" id="PTHR39209">
    <property type="match status" value="1"/>
</dbReference>
<dbReference type="InterPro" id="IPR020825">
    <property type="entry name" value="Phe-tRNA_synthase-like_B3/B4"/>
</dbReference>
<dbReference type="RefSeq" id="WP_190891896.1">
    <property type="nucleotide sequence ID" value="NZ_JACWZY010000040.1"/>
</dbReference>
<accession>A0A927G9S9</accession>
<dbReference type="Pfam" id="PF03483">
    <property type="entry name" value="B3_4"/>
    <property type="match status" value="1"/>
</dbReference>
<reference evidence="2" key="1">
    <citation type="submission" date="2020-09" db="EMBL/GenBank/DDBJ databases">
        <authorList>
            <person name="Kim M.K."/>
        </authorList>
    </citation>
    <scope>NUCLEOTIDE SEQUENCE</scope>
    <source>
        <strain evidence="2">BT702</strain>
    </source>
</reference>
<name>A0A927G9S9_9BACT</name>
<keyword evidence="3" id="KW-1185">Reference proteome</keyword>
<dbReference type="GO" id="GO:0003723">
    <property type="term" value="F:RNA binding"/>
    <property type="evidence" value="ECO:0007669"/>
    <property type="project" value="InterPro"/>
</dbReference>
<sequence>MTFEIDNSIRVRFPSLHIGVLLAEGIDNTATNNTYLEAELRYQEQQVRAIYPDLEALDNHRSILEWRQVYRTQGVNPKKFMPTVESLVRRIQKGYSFPFINTVVNTYLLGELTTLCPVGGYDLDKVEGAITLRLSEGNEPFVTIDGKEDKTLKDEIVYSDQQTILTRFWNYRDCYKTQITPESKRIALFVECPTDQLQPGDLARTLDTISSRISQYCGGKINSIIY</sequence>
<proteinExistence type="predicted"/>
<protein>
    <recommendedName>
        <fullName evidence="1">B3/B4 tRNA-binding domain-containing protein</fullName>
    </recommendedName>
</protein>
<dbReference type="Proteomes" id="UP000598820">
    <property type="component" value="Unassembled WGS sequence"/>
</dbReference>